<sequence>MTDSKQPQKGVFAMRPEDRPDRESKKVTSLAKHRKAKTKKWSRKPRTTADWITWLVVGIFAVVTLGCVSTAYAAHKDQQGVEEQIALTEDEIAGEQKAIDTLSQQATLLKDDEYVAKLARSRYYLSKDGEIIFSVPEDNASKQAEILNKAYLQNQENNDE</sequence>
<feature type="compositionally biased region" description="Basic and acidic residues" evidence="1">
    <location>
        <begin position="15"/>
        <end position="26"/>
    </location>
</feature>
<dbReference type="PANTHER" id="PTHR40027:SF1">
    <property type="entry name" value="CELL DIVISION PROTEIN DIVIC"/>
    <property type="match status" value="1"/>
</dbReference>
<proteinExistence type="predicted"/>
<feature type="region of interest" description="Disordered" evidence="1">
    <location>
        <begin position="1"/>
        <end position="42"/>
    </location>
</feature>
<keyword evidence="2" id="KW-0812">Transmembrane</keyword>
<dbReference type="PANTHER" id="PTHR40027">
    <property type="entry name" value="CELL DIVISION PROTEIN DIVIC"/>
    <property type="match status" value="1"/>
</dbReference>
<feature type="compositionally biased region" description="Basic residues" evidence="1">
    <location>
        <begin position="31"/>
        <end position="42"/>
    </location>
</feature>
<evidence type="ECO:0000313" key="3">
    <source>
        <dbReference type="EMBL" id="EFG49688.1"/>
    </source>
</evidence>
<dbReference type="InterPro" id="IPR007060">
    <property type="entry name" value="FtsL/DivIC"/>
</dbReference>
<dbReference type="Pfam" id="PF04977">
    <property type="entry name" value="DivIC"/>
    <property type="match status" value="1"/>
</dbReference>
<accession>A0ABP2ICS0</accession>
<feature type="transmembrane region" description="Helical" evidence="2">
    <location>
        <begin position="51"/>
        <end position="74"/>
    </location>
</feature>
<dbReference type="Proteomes" id="UP000003764">
    <property type="component" value="Unassembled WGS sequence"/>
</dbReference>
<comment type="caution">
    <text evidence="3">The sequence shown here is derived from an EMBL/GenBank/DDBJ whole genome shotgun (WGS) entry which is preliminary data.</text>
</comment>
<evidence type="ECO:0000256" key="1">
    <source>
        <dbReference type="SAM" id="MobiDB-lite"/>
    </source>
</evidence>
<keyword evidence="2" id="KW-1133">Transmembrane helix</keyword>
<organism evidence="3 4">
    <name type="scientific">Aerococcus viridans (strain ATCC 11563 / DSM 20340 / CCUG 4311 / JCM 20461 / NBRC 12219 / NCTC 8251 / M1)</name>
    <dbReference type="NCBI Taxonomy" id="655812"/>
    <lineage>
        <taxon>Bacteria</taxon>
        <taxon>Bacillati</taxon>
        <taxon>Bacillota</taxon>
        <taxon>Bacilli</taxon>
        <taxon>Lactobacillales</taxon>
        <taxon>Aerococcaceae</taxon>
        <taxon>Aerococcus</taxon>
    </lineage>
</organism>
<evidence type="ECO:0000313" key="4">
    <source>
        <dbReference type="Proteomes" id="UP000003764"/>
    </source>
</evidence>
<dbReference type="EMBL" id="ADNT01000070">
    <property type="protein sequence ID" value="EFG49688.1"/>
    <property type="molecule type" value="Genomic_DNA"/>
</dbReference>
<gene>
    <name evidence="3" type="ORF">HMPREF0061_0958</name>
</gene>
<protein>
    <submittedName>
        <fullName evidence="3">Septum formation initiator</fullName>
    </submittedName>
</protein>
<dbReference type="InterPro" id="IPR039076">
    <property type="entry name" value="DivIC"/>
</dbReference>
<evidence type="ECO:0000256" key="2">
    <source>
        <dbReference type="SAM" id="Phobius"/>
    </source>
</evidence>
<keyword evidence="2" id="KW-0472">Membrane</keyword>
<name>A0ABP2ICS0_AERVM</name>
<keyword evidence="4" id="KW-1185">Reference proteome</keyword>
<reference evidence="3 4" key="1">
    <citation type="submission" date="2010-04" db="EMBL/GenBank/DDBJ databases">
        <authorList>
            <person name="Muzny D."/>
            <person name="Qin X."/>
            <person name="Deng J."/>
            <person name="Jiang H."/>
            <person name="Liu Y."/>
            <person name="Qu J."/>
            <person name="Song X.-Z."/>
            <person name="Zhang L."/>
            <person name="Thornton R."/>
            <person name="Coyle M."/>
            <person name="Francisco L."/>
            <person name="Jackson L."/>
            <person name="Javaid M."/>
            <person name="Korchina V."/>
            <person name="Kovar C."/>
            <person name="Mata R."/>
            <person name="Mathew T."/>
            <person name="Ngo R."/>
            <person name="Nguyen L."/>
            <person name="Nguyen N."/>
            <person name="Okwuonu G."/>
            <person name="Ongeri F."/>
            <person name="Pham C."/>
            <person name="Simmons D."/>
            <person name="Wilczek-Boney K."/>
            <person name="Hale W."/>
            <person name="Jakkamsetti A."/>
            <person name="Pham P."/>
            <person name="Ruth R."/>
            <person name="San Lucas F."/>
            <person name="Warren J."/>
            <person name="Zhang J."/>
            <person name="Zhao Z."/>
            <person name="Zhou C."/>
            <person name="Zhu D."/>
            <person name="Lee S."/>
            <person name="Bess C."/>
            <person name="Blankenburg K."/>
            <person name="Forbes L."/>
            <person name="Fu Q."/>
            <person name="Gubbala S."/>
            <person name="Hirani K."/>
            <person name="Jayaseelan J.C."/>
            <person name="Lara F."/>
            <person name="Munidasa M."/>
            <person name="Palculict T."/>
            <person name="Patil S."/>
            <person name="Pu L.-L."/>
            <person name="Saada N."/>
            <person name="Tang L."/>
            <person name="Weissenberger G."/>
            <person name="Zhu Y."/>
            <person name="Hemphill L."/>
            <person name="Shang Y."/>
            <person name="Youmans B."/>
            <person name="Ayvaz T."/>
            <person name="Ross M."/>
            <person name="Santibanez J."/>
            <person name="Aqrawi P."/>
            <person name="Gross S."/>
            <person name="Joshi V."/>
            <person name="Fowler G."/>
            <person name="Nazareth L."/>
            <person name="Reid J."/>
            <person name="Worley K."/>
            <person name="Petrosino J."/>
            <person name="Highlander S."/>
            <person name="Gibbs R."/>
            <person name="Gibbs R."/>
        </authorList>
    </citation>
    <scope>NUCLEOTIDE SEQUENCE [LARGE SCALE GENOMIC DNA]</scope>
    <source>
        <strain evidence="3 4">ATCC 11563</strain>
    </source>
</reference>